<accession>A0A165IVJ7</accession>
<dbReference type="GO" id="GO:0016020">
    <property type="term" value="C:membrane"/>
    <property type="evidence" value="ECO:0007669"/>
    <property type="project" value="TreeGrafter"/>
</dbReference>
<dbReference type="CDD" id="cd08771">
    <property type="entry name" value="DLP_1"/>
    <property type="match status" value="1"/>
</dbReference>
<dbReference type="InParanoid" id="A0A165IVJ7"/>
<dbReference type="Pfam" id="PF00350">
    <property type="entry name" value="Dynamin_N"/>
    <property type="match status" value="1"/>
</dbReference>
<feature type="domain" description="Dynamin-type G" evidence="5">
    <location>
        <begin position="67"/>
        <end position="374"/>
    </location>
</feature>
<evidence type="ECO:0000313" key="7">
    <source>
        <dbReference type="Proteomes" id="UP000076842"/>
    </source>
</evidence>
<dbReference type="Gene3D" id="1.20.120.1240">
    <property type="entry name" value="Dynamin, middle domain"/>
    <property type="match status" value="1"/>
</dbReference>
<feature type="domain" description="GED" evidence="4">
    <location>
        <begin position="670"/>
        <end position="763"/>
    </location>
</feature>
<dbReference type="InterPro" id="IPR003130">
    <property type="entry name" value="GED"/>
</dbReference>
<dbReference type="PANTHER" id="PTHR11566:SF21">
    <property type="entry name" value="DYNAMIN RELATED PROTEIN 1, ISOFORM A"/>
    <property type="match status" value="1"/>
</dbReference>
<evidence type="ECO:0008006" key="8">
    <source>
        <dbReference type="Google" id="ProtNLM"/>
    </source>
</evidence>
<dbReference type="AlphaFoldDB" id="A0A165IVJ7"/>
<sequence>MVKFEHNGEHASITPNLSDGHTSPAADDDQQNGHDEYTDISQSAFAIEKRKLLDVIDKIRDIGGDVIPPLPRIVVIGNQSAGKSSLIEAVARINVPRDMGTCTRCPSEIRLRSSDGPWTCLISLRWEYDQNGQKLRDVQTVPFGEKFNDKSQVEPMLRRAQLAILNPKTEHRLFLDADLTKFENAGELNFSRNVICIEVTGPGLTDLTFVDLPGIISSVQDTSQTDLIELIKSMVKEYIGGNSIILVAITMRDDIDNQAAILEARKADPEGIRTIGVLTKPDTIQAGEESQWLPVVQNMKNRLRLGYFVTKQPSPSEIKVGTTFSKSRQSEQTFFRTTEPWASLPIDVRARLGTPNLTSTLSTLLTDAIKSSLPGIAGKINSSLQKVRLALAALPNEPSKNPLSDMLELCQQVRDELAHHIKGSEGHVELLQRNKANYENFKRLIHGTAPQFVPYTRQETAWNAGYSDPDFVSDESAERDDNPILNLDDIREIIAKATTRELPYSVPFPAKVYMMMKPIKKWPELADTCFDSIFPDVEKLCDTIATRAFGRFEHGPLLRLVRDILTDTITDLKQKTKVALSIVLEMEEFPGTLNQHYYTATRSKLIAHYQAQRKQRQTKPMSTFAFANASEYDDSNIAEAISALVRVHQYRDVKEEDLTKLLPEDPYTQDITFMADARAYFQVAYKRIIDNVPHAIDHNFIFPLARTIHEALISGLHMNTVEGAEKCREYLQESPHVVQKRETLQSTKNRLDRARAELRLIGL</sequence>
<gene>
    <name evidence="6" type="ORF">CALCODRAFT_428383</name>
</gene>
<evidence type="ECO:0000256" key="2">
    <source>
        <dbReference type="ARBA" id="ARBA00023134"/>
    </source>
</evidence>
<evidence type="ECO:0000256" key="1">
    <source>
        <dbReference type="ARBA" id="ARBA00022741"/>
    </source>
</evidence>
<dbReference type="SUPFAM" id="SSF52540">
    <property type="entry name" value="P-loop containing nucleoside triphosphate hydrolases"/>
    <property type="match status" value="1"/>
</dbReference>
<dbReference type="PANTHER" id="PTHR11566">
    <property type="entry name" value="DYNAMIN"/>
    <property type="match status" value="1"/>
</dbReference>
<dbReference type="PROSITE" id="PS51718">
    <property type="entry name" value="G_DYNAMIN_2"/>
    <property type="match status" value="1"/>
</dbReference>
<organism evidence="6 7">
    <name type="scientific">Calocera cornea HHB12733</name>
    <dbReference type="NCBI Taxonomy" id="1353952"/>
    <lineage>
        <taxon>Eukaryota</taxon>
        <taxon>Fungi</taxon>
        <taxon>Dikarya</taxon>
        <taxon>Basidiomycota</taxon>
        <taxon>Agaricomycotina</taxon>
        <taxon>Dacrymycetes</taxon>
        <taxon>Dacrymycetales</taxon>
        <taxon>Dacrymycetaceae</taxon>
        <taxon>Calocera</taxon>
    </lineage>
</organism>
<dbReference type="InterPro" id="IPR001401">
    <property type="entry name" value="Dynamin_GTPase"/>
</dbReference>
<dbReference type="PROSITE" id="PS51388">
    <property type="entry name" value="GED"/>
    <property type="match status" value="1"/>
</dbReference>
<dbReference type="Pfam" id="PF02212">
    <property type="entry name" value="GED"/>
    <property type="match status" value="1"/>
</dbReference>
<dbReference type="GO" id="GO:0003924">
    <property type="term" value="F:GTPase activity"/>
    <property type="evidence" value="ECO:0007669"/>
    <property type="project" value="InterPro"/>
</dbReference>
<dbReference type="STRING" id="1353952.A0A165IVJ7"/>
<reference evidence="6 7" key="1">
    <citation type="journal article" date="2016" name="Mol. Biol. Evol.">
        <title>Comparative Genomics of Early-Diverging Mushroom-Forming Fungi Provides Insights into the Origins of Lignocellulose Decay Capabilities.</title>
        <authorList>
            <person name="Nagy L.G."/>
            <person name="Riley R."/>
            <person name="Tritt A."/>
            <person name="Adam C."/>
            <person name="Daum C."/>
            <person name="Floudas D."/>
            <person name="Sun H."/>
            <person name="Yadav J.S."/>
            <person name="Pangilinan J."/>
            <person name="Larsson K.H."/>
            <person name="Matsuura K."/>
            <person name="Barry K."/>
            <person name="Labutti K."/>
            <person name="Kuo R."/>
            <person name="Ohm R.A."/>
            <person name="Bhattacharya S.S."/>
            <person name="Shirouzu T."/>
            <person name="Yoshinaga Y."/>
            <person name="Martin F.M."/>
            <person name="Grigoriev I.V."/>
            <person name="Hibbett D.S."/>
        </authorList>
    </citation>
    <scope>NUCLEOTIDE SEQUENCE [LARGE SCALE GENOMIC DNA]</scope>
    <source>
        <strain evidence="6 7">HHB12733</strain>
    </source>
</reference>
<dbReference type="InterPro" id="IPR027417">
    <property type="entry name" value="P-loop_NTPase"/>
</dbReference>
<dbReference type="SMART" id="SM00053">
    <property type="entry name" value="DYNc"/>
    <property type="match status" value="1"/>
</dbReference>
<keyword evidence="2" id="KW-0342">GTP-binding</keyword>
<dbReference type="Proteomes" id="UP000076842">
    <property type="component" value="Unassembled WGS sequence"/>
</dbReference>
<name>A0A165IVJ7_9BASI</name>
<dbReference type="InterPro" id="IPR045063">
    <property type="entry name" value="Dynamin_N"/>
</dbReference>
<keyword evidence="7" id="KW-1185">Reference proteome</keyword>
<dbReference type="OrthoDB" id="5061070at2759"/>
<dbReference type="Pfam" id="PF01031">
    <property type="entry name" value="Dynamin_M"/>
    <property type="match status" value="1"/>
</dbReference>
<dbReference type="GO" id="GO:0008017">
    <property type="term" value="F:microtubule binding"/>
    <property type="evidence" value="ECO:0007669"/>
    <property type="project" value="TreeGrafter"/>
</dbReference>
<dbReference type="PRINTS" id="PR00195">
    <property type="entry name" value="DYNAMIN"/>
</dbReference>
<dbReference type="InterPro" id="IPR020850">
    <property type="entry name" value="GED_dom"/>
</dbReference>
<evidence type="ECO:0000313" key="6">
    <source>
        <dbReference type="EMBL" id="KZT61035.1"/>
    </source>
</evidence>
<proteinExistence type="predicted"/>
<keyword evidence="1" id="KW-0547">Nucleotide-binding</keyword>
<dbReference type="InterPro" id="IPR022812">
    <property type="entry name" value="Dynamin"/>
</dbReference>
<dbReference type="InterPro" id="IPR000375">
    <property type="entry name" value="Dynamin_stalk"/>
</dbReference>
<dbReference type="Gene3D" id="3.40.50.300">
    <property type="entry name" value="P-loop containing nucleotide triphosphate hydrolases"/>
    <property type="match status" value="1"/>
</dbReference>
<evidence type="ECO:0000259" key="4">
    <source>
        <dbReference type="PROSITE" id="PS51388"/>
    </source>
</evidence>
<feature type="region of interest" description="Disordered" evidence="3">
    <location>
        <begin position="1"/>
        <end position="36"/>
    </location>
</feature>
<dbReference type="GO" id="GO:0005874">
    <property type="term" value="C:microtubule"/>
    <property type="evidence" value="ECO:0007669"/>
    <property type="project" value="TreeGrafter"/>
</dbReference>
<dbReference type="InterPro" id="IPR030381">
    <property type="entry name" value="G_DYNAMIN_dom"/>
</dbReference>
<evidence type="ECO:0000256" key="3">
    <source>
        <dbReference type="SAM" id="MobiDB-lite"/>
    </source>
</evidence>
<evidence type="ECO:0000259" key="5">
    <source>
        <dbReference type="PROSITE" id="PS51718"/>
    </source>
</evidence>
<dbReference type="GO" id="GO:0005737">
    <property type="term" value="C:cytoplasm"/>
    <property type="evidence" value="ECO:0007669"/>
    <property type="project" value="TreeGrafter"/>
</dbReference>
<dbReference type="GO" id="GO:0005525">
    <property type="term" value="F:GTP binding"/>
    <property type="evidence" value="ECO:0007669"/>
    <property type="project" value="InterPro"/>
</dbReference>
<protein>
    <recommendedName>
        <fullName evidence="8">P-loop containing nucleoside triphosphate hydrolase protein</fullName>
    </recommendedName>
</protein>
<dbReference type="EMBL" id="KV423926">
    <property type="protein sequence ID" value="KZT61035.1"/>
    <property type="molecule type" value="Genomic_DNA"/>
</dbReference>